<feature type="domain" description="DNA replication regulator Sld3 C-terminal" evidence="3">
    <location>
        <begin position="272"/>
        <end position="791"/>
    </location>
</feature>
<dbReference type="OrthoDB" id="5395343at2759"/>
<comment type="caution">
    <text evidence="4">The sequence shown here is derived from an EMBL/GenBank/DDBJ whole genome shotgun (WGS) entry which is preliminary data.</text>
</comment>
<evidence type="ECO:0000256" key="2">
    <source>
        <dbReference type="SAM" id="Phobius"/>
    </source>
</evidence>
<feature type="transmembrane region" description="Helical" evidence="2">
    <location>
        <begin position="1087"/>
        <end position="1107"/>
    </location>
</feature>
<dbReference type="PANTHER" id="PTHR28067:SF1">
    <property type="entry name" value="DNA REPLICATION REGULATOR SLD3"/>
    <property type="match status" value="1"/>
</dbReference>
<evidence type="ECO:0000313" key="5">
    <source>
        <dbReference type="Proteomes" id="UP000696280"/>
    </source>
</evidence>
<dbReference type="EMBL" id="CAJVRL010000052">
    <property type="protein sequence ID" value="CAG8953672.1"/>
    <property type="molecule type" value="Genomic_DNA"/>
</dbReference>
<feature type="region of interest" description="Disordered" evidence="1">
    <location>
        <begin position="954"/>
        <end position="992"/>
    </location>
</feature>
<keyword evidence="2" id="KW-1133">Transmembrane helix</keyword>
<feature type="compositionally biased region" description="Polar residues" evidence="1">
    <location>
        <begin position="783"/>
        <end position="798"/>
    </location>
</feature>
<protein>
    <recommendedName>
        <fullName evidence="3">DNA replication regulator Sld3 C-terminal domain-containing protein</fullName>
    </recommendedName>
</protein>
<keyword evidence="2" id="KW-0812">Transmembrane</keyword>
<organism evidence="4 5">
    <name type="scientific">Hymenoscyphus fraxineus</name>
    <dbReference type="NCBI Taxonomy" id="746836"/>
    <lineage>
        <taxon>Eukaryota</taxon>
        <taxon>Fungi</taxon>
        <taxon>Dikarya</taxon>
        <taxon>Ascomycota</taxon>
        <taxon>Pezizomycotina</taxon>
        <taxon>Leotiomycetes</taxon>
        <taxon>Helotiales</taxon>
        <taxon>Helotiaceae</taxon>
        <taxon>Hymenoscyphus</taxon>
    </lineage>
</organism>
<dbReference type="InterPro" id="IPR042511">
    <property type="entry name" value="Sld3"/>
</dbReference>
<feature type="region of interest" description="Disordered" evidence="1">
    <location>
        <begin position="356"/>
        <end position="378"/>
    </location>
</feature>
<dbReference type="GO" id="GO:0031261">
    <property type="term" value="C:DNA replication preinitiation complex"/>
    <property type="evidence" value="ECO:0007669"/>
    <property type="project" value="TreeGrafter"/>
</dbReference>
<feature type="region of interest" description="Disordered" evidence="1">
    <location>
        <begin position="553"/>
        <end position="633"/>
    </location>
</feature>
<dbReference type="PANTHER" id="PTHR28067">
    <property type="entry name" value="DNA REPLICATION REGULATOR SLD3"/>
    <property type="match status" value="1"/>
</dbReference>
<dbReference type="Gene3D" id="1.20.58.2130">
    <property type="match status" value="1"/>
</dbReference>
<dbReference type="Proteomes" id="UP000696280">
    <property type="component" value="Unassembled WGS sequence"/>
</dbReference>
<dbReference type="Pfam" id="PF12716">
    <property type="entry name" value="Apq12"/>
    <property type="match status" value="1"/>
</dbReference>
<feature type="transmembrane region" description="Helical" evidence="2">
    <location>
        <begin position="1114"/>
        <end position="1136"/>
    </location>
</feature>
<feature type="region of interest" description="Disordered" evidence="1">
    <location>
        <begin position="495"/>
        <end position="514"/>
    </location>
</feature>
<dbReference type="InterPro" id="IPR024316">
    <property type="entry name" value="APQ12"/>
</dbReference>
<evidence type="ECO:0000313" key="4">
    <source>
        <dbReference type="EMBL" id="CAG8953672.1"/>
    </source>
</evidence>
<keyword evidence="5" id="KW-1185">Reference proteome</keyword>
<feature type="region of interest" description="Disordered" evidence="1">
    <location>
        <begin position="1006"/>
        <end position="1025"/>
    </location>
</feature>
<feature type="region of interest" description="Disordered" evidence="1">
    <location>
        <begin position="33"/>
        <end position="53"/>
    </location>
</feature>
<dbReference type="Pfam" id="PF08639">
    <property type="entry name" value="Sld3_STD"/>
    <property type="match status" value="1"/>
</dbReference>
<gene>
    <name evidence="4" type="ORF">HYFRA_00006561</name>
</gene>
<feature type="region of interest" description="Disordered" evidence="1">
    <location>
        <begin position="696"/>
        <end position="803"/>
    </location>
</feature>
<accession>A0A9N9KX90</accession>
<feature type="compositionally biased region" description="Polar residues" evidence="1">
    <location>
        <begin position="226"/>
        <end position="252"/>
    </location>
</feature>
<reference evidence="4" key="1">
    <citation type="submission" date="2021-07" db="EMBL/GenBank/DDBJ databases">
        <authorList>
            <person name="Durling M."/>
        </authorList>
    </citation>
    <scope>NUCLEOTIDE SEQUENCE</scope>
</reference>
<feature type="region of interest" description="Disordered" evidence="1">
    <location>
        <begin position="392"/>
        <end position="411"/>
    </location>
</feature>
<dbReference type="InterPro" id="IPR013948">
    <property type="entry name" value="DNA_replication_reg_Sld3_C"/>
</dbReference>
<keyword evidence="2" id="KW-0472">Membrane</keyword>
<sequence length="1190" mass="132580">MSSQYDLPLSDACHHHPTRSGILTPASDHSLNMSDAPCLPSSSGAKKRKRDGSTMEDLLRDTFVVKPYPTTVYVKPRSLHPLMLLPRSCLPLAYLDLTPSASALPQSRLFETHVKLLELEERMGNEPMLLIARLDDGRTLYAVEREDRGLYVLCRLGSWINLHQLRTASVASWQEVPRGPEKGFGMGLVPTQHNAVPITTSETHKYDKKKRLAIEALQSMVKRPSTAMSTDFQPASEGSQSLEAQNTESQPLNAPVDVPVVEEPHVQLTSTEILDNVRTQYLEALYLSKASLAYFAKGPLSRARAAFHLDYDANLEMSDLVTFLEGLVLSTTQVDKKYRDGVPTCVSMIDIEDSANENPKAKKRKSSKKIKPGKNGLYPSEENLIRQWWASHDDDADTGGPANSRDEVTKSRISQLRIRETQLQLIIILEVLALQPLIVKPEEDDGLPSTLPQSETPQAKEKSSKKRKSDFLSVLLDVHIDRLCIWQSIQLEIGGAAPSRDSQTHETVGATDGPRHTDNILRDFCVEIIAPFFSARLPERCAIINRKLGGPVAMSPPKPRVSKSASFSGAPARPGAATKRPVPAKPRKSLQRILTDERERRSISRGPERGISLLRSASNPGFKRENSEAPSLSGIPFADSQGIIKSKQLARREVDLGSLISSKTTKENKQAKIDAELKDAISALKKPNRELAAKSIVETAERRSTSSVHPRKSKKPVRNPLFQGVQISATPKTNRSRDVFSKPQQQQSHQKTREKELDTVPASSALRIPQSSVLKASPRNPRFSIQATPTRKSLSRPSSMMDLGRDREPVLPPLSPCHIRRSSAQLFAAVPDSAVKAVPASWAAHGGIQETPVKKRCVSNIFDHGHPASSPNFDQENSRKVGVEEIMKVVESSTMKTPQQQSDSIYKSLGWDDDDIDDLCLFFRKKNVAFYTKSNTCGRPKTRTFQKQFKVHVPKSPIYPSRDPEFPLPKKNNKSFELSSTPSSHPRTSPPSQLFPQLAQLVRYHEEPTKSSTHELNPAHPRTPSPSMDLLQEYTPYLLQAYQTSEPYIQPVLTPVLTTITTLRQTTYPLLVPYLNTALQYAQQQPAIVSVVVFLFILFVALKVLAFIRRVIAFWVWVVMRLVFWAGIGLVGALVYQRGLERTVGDIAGWARVVSEVWVREYERYQKGQGGGEFGGRDYMASSNGRSELR</sequence>
<dbReference type="GO" id="GO:0006270">
    <property type="term" value="P:DNA replication initiation"/>
    <property type="evidence" value="ECO:0007669"/>
    <property type="project" value="InterPro"/>
</dbReference>
<feature type="compositionally biased region" description="Basic and acidic residues" evidence="1">
    <location>
        <begin position="594"/>
        <end position="608"/>
    </location>
</feature>
<dbReference type="AlphaFoldDB" id="A0A9N9KX90"/>
<feature type="region of interest" description="Disordered" evidence="1">
    <location>
        <begin position="224"/>
        <end position="252"/>
    </location>
</feature>
<proteinExistence type="predicted"/>
<evidence type="ECO:0000259" key="3">
    <source>
        <dbReference type="Pfam" id="PF08639"/>
    </source>
</evidence>
<feature type="compositionally biased region" description="Basic residues" evidence="1">
    <location>
        <begin position="361"/>
        <end position="372"/>
    </location>
</feature>
<feature type="compositionally biased region" description="Low complexity" evidence="1">
    <location>
        <begin position="979"/>
        <end position="992"/>
    </location>
</feature>
<evidence type="ECO:0000256" key="1">
    <source>
        <dbReference type="SAM" id="MobiDB-lite"/>
    </source>
</evidence>
<name>A0A9N9KX90_9HELO</name>
<feature type="region of interest" description="Disordered" evidence="1">
    <location>
        <begin position="444"/>
        <end position="465"/>
    </location>
</feature>